<dbReference type="InterPro" id="IPR045569">
    <property type="entry name" value="Metalloprtase-TldD/E_C"/>
</dbReference>
<organism evidence="2">
    <name type="scientific">marine metagenome</name>
    <dbReference type="NCBI Taxonomy" id="408172"/>
    <lineage>
        <taxon>unclassified sequences</taxon>
        <taxon>metagenomes</taxon>
        <taxon>ecological metagenomes</taxon>
    </lineage>
</organism>
<dbReference type="GO" id="GO:0006508">
    <property type="term" value="P:proteolysis"/>
    <property type="evidence" value="ECO:0007669"/>
    <property type="project" value="InterPro"/>
</dbReference>
<dbReference type="Pfam" id="PF19289">
    <property type="entry name" value="PmbA_TldD_3rd"/>
    <property type="match status" value="1"/>
</dbReference>
<protein>
    <recommendedName>
        <fullName evidence="1">Metalloprotease TldD/E C-terminal domain-containing protein</fullName>
    </recommendedName>
</protein>
<name>A0A381WGD7_9ZZZZ</name>
<dbReference type="EMBL" id="UINC01011578">
    <property type="protein sequence ID" value="SVA51003.1"/>
    <property type="molecule type" value="Genomic_DNA"/>
</dbReference>
<evidence type="ECO:0000313" key="2">
    <source>
        <dbReference type="EMBL" id="SVA51003.1"/>
    </source>
</evidence>
<dbReference type="GO" id="GO:0008237">
    <property type="term" value="F:metallopeptidase activity"/>
    <property type="evidence" value="ECO:0007669"/>
    <property type="project" value="InterPro"/>
</dbReference>
<feature type="domain" description="Metalloprotease TldD/E C-terminal" evidence="1">
    <location>
        <begin position="215"/>
        <end position="437"/>
    </location>
</feature>
<dbReference type="InterPro" id="IPR036059">
    <property type="entry name" value="TldD/PmbA_sf"/>
</dbReference>
<evidence type="ECO:0000259" key="1">
    <source>
        <dbReference type="Pfam" id="PF19289"/>
    </source>
</evidence>
<sequence>MKNKFKSLSKKLFSELKKDEILTVSCTGENSQFIRLNNAKIRQTGLVDDADIQLKMIANNRTCTGSFTLSGDSDIDLSRGKTEIERMRLESKEILEDPYIVMPSGSGSSHEVITASGLSFDAAVDAIMPAVHGVDFVGILANGRMYRGNSNSLGQEHWFETESFCLDYSLVTKDHQMVKGTFAGTDWDQGKYESYLQTSKQKLKMMELKPVSVDTGEYRTWFEPAAVSDFLDMFSWNGISEASIQQGCSGFGKMRHDDVRLSPHFSISEDFSTGMVPKFNSNGEVAPPVVPIIKDGELVNTLVSSRTAAEYNRTTNYAETGEYLRSPQMKPGDLKQEDVLKALDTGLYLSNIHYLNWSDNPGGRITGLTRYACFWVNNGEIEGPINTMRFDDTFYKYFGENLEHVGGDTEFIPNTSTYGNREIGGTICPGILANSFALTL</sequence>
<accession>A0A381WGD7</accession>
<dbReference type="PANTHER" id="PTHR43666:SF1">
    <property type="entry name" value="CONSERVED PROTEIN"/>
    <property type="match status" value="1"/>
</dbReference>
<reference evidence="2" key="1">
    <citation type="submission" date="2018-05" db="EMBL/GenBank/DDBJ databases">
        <authorList>
            <person name="Lanie J.A."/>
            <person name="Ng W.-L."/>
            <person name="Kazmierczak K.M."/>
            <person name="Andrzejewski T.M."/>
            <person name="Davidsen T.M."/>
            <person name="Wayne K.J."/>
            <person name="Tettelin H."/>
            <person name="Glass J.I."/>
            <person name="Rusch D."/>
            <person name="Podicherti R."/>
            <person name="Tsui H.-C.T."/>
            <person name="Winkler M.E."/>
        </authorList>
    </citation>
    <scope>NUCLEOTIDE SEQUENCE</scope>
</reference>
<dbReference type="AlphaFoldDB" id="A0A381WGD7"/>
<dbReference type="PANTHER" id="PTHR43666">
    <property type="entry name" value="TLDD PROTEIN"/>
    <property type="match status" value="1"/>
</dbReference>
<gene>
    <name evidence="2" type="ORF">METZ01_LOCUS103857</name>
</gene>
<dbReference type="SUPFAM" id="SSF111283">
    <property type="entry name" value="Putative modulator of DNA gyrase, PmbA/TldD"/>
    <property type="match status" value="1"/>
</dbReference>
<proteinExistence type="predicted"/>